<feature type="transmembrane region" description="Helical" evidence="2">
    <location>
        <begin position="2238"/>
        <end position="2261"/>
    </location>
</feature>
<sequence length="2279" mass="252285">MLLEAHQCVAPPTLVLPWETPVMSPVFGAASSLPSLPRVAPAPVCQPVDEGSVEASVEAPSFSMQCLFQRFVVKPIAKKHVLDLSERQYMMAQRFELVLAHAYEASSLGRTIHHKSREERVDLVLQALGGKALNTLKARIRVASRMISWGVDQNMSVFPIDEQVVLEYTDFLVKDGARFSALTGVIETCQFLHHVLGVDMASRALSHPLLNGRIRKARLERPARKQARPFLASEVAALEHFVRDTSKPCQDRFAAGAMLFAIYSRSRIGDLKSIKDPVADITADKTGYLEVTSLSHKTRSMGNALGFELPLIAPVQGITDRPWGPAWLQACEESAHRFQDMLPGQPMIQSPLMAGGWSGREMSNAKFAHWVGAILSETGLQNMENFSGHSAKRTVLSWTSKFGLSMHTQAILGHHSLGKERTPLVYARDAQAAPIREMEGVLLQVRKGSFRPDLTRSGQMSASQTQAEAGDDLEANWYRNAGADLSDPPPALSWEEGSKDLEDSFSFPPEPPGLGASENETESAAAQEVCKALSEPGSNEDSSSSSSSSSSSEDSDAQDQDLREGSGDPSAFEQEMANLLKSSAAFREKALECGLLDAQLAVLEGKGIDTLATLAYVLTTPGVTPSELALRELLDSTSPDAVSLQALASIRRLTFEAQTLCIAQIKASIETEGEPKVELAPAERAQRIAAQKRRLAGFDLTGPLENAYSNYVYVSAMVEHDHPQWLELHRFIPRSQEISREKPGKEVILDESAKLSIRDRRTKDRCQIQNELQLAEAMTRRALACDLLQVCTFSVMERWHRYLLNKLSTPPPPNYRPTSMEQVLRADRQAWIRLAEEVPSLKRDPAGQLPLDLAFPRLQIDPHVTYFLQPLQGKSFLKNAGADEDPPPAPWRGRGQAKGSGKAPSELQADLRANVDQAGEKFLCGSFRHGGIHGVFSATREFPLSVAALIAFVRISMPEFQFSSIALHRDISTCCHKDTNNFTDHNLVCPLSEFGGGEIWVNEPGGLATRLVNGTQLPGRLFSVSDGPVIFPARACLHSTEPWTGSRVVLIAYAGGDHNAMSAADQTFLEQLGFPLPQDSGTDCPPVTWQPDVPVDLQPFLNKVQEVSARKCAERVFRAVGVLIIRPPMVCQIFEVMHVSCDGSHEHLPWGRLPDGGWATKSEVAYPPLMCKCLAHSFVSQLQALGAKPLPADLHAAQLQPARAAQIATSHQPSKRLPPLVAEYAKVVTVTGPASLVPSALKLEADWPVPSVCKTQPPAQALPQGSKRLSSFPVRGDPEGLDSLGPESPVTASFGVPWSPANFVAQAIKCKHPKLLASALPAPLKECIDHCVSMSPVEIAKERTANLRQWMLRAKELAAEGEEPLVSPHCKDILANKSMRLLGEMISASGYGDSRLPCDIGKGFDLLGPIPDSSGVLPKKATYASLSVPEVREVARDNQRCVWQAVSDSAMSMSADDLAVATEIYKLTLAERDEHWVEGPFSLEDLPADAILTRRFGVVQSSWDATKGSVKKIRPIDDFTESLANLTSSSSETIAPHGVDCIVAGLLTCKHMQCISRACRAKGIVTIHDDLAASLLYLRDRVVLGEARSVSSAHRQTFHLFTDASLENGKSGIGAILYNSQGLVVNWYSEEVQEEVVSALNVDSKKGFIYEMEAFAAIHGVIRLCQKLRNVDLIVYCDNQATVAALVKSSSEAPVVRGLLVKLNDVETSRGINCWFERVASAANPADAPSRASVANLPLHCRIRWHPTFDASDLDSGKPAEHQVDALAHAGIVMWDDCAFLPDALVGKSLCRRWQYVFAFPMDFKSDHWSSPAFEPNEAWDRIFTRLDGTAEMTIDEDELFLLVSLEDEEAIKAIAEKEEFPAMLRHDVVYKDLTCATDESWLAKFLFFVSGDHKFDLKAEIDSVSVTLVSLGSVVNQYFCVHHWTDLQFFYQVQRWNESFQQRESIRATSCSGRQSTSLTAPDIDNGKVSDLREFFPAIYTARSSKQRRFAGESSLDDRYVAFSIFLGVWSTTFLARYKHMKNLKALAQLLLQVLKWGMKHHDREFAEIRRQFRDDYRDSWGEYFQQLLHWILCVAFMAETVFFTLFVSQLRIQARVDPMGRSYGIRHQHLQAYGKYMITANIKIVDYLWTNLSTYLSKNENWRIFIKPAIYDIDIQPCFKALSSDLRLFFFTQIVMEVIFLFVSLLTSWLKEYQAKCPEYSDEDTRNESWLTRYKVSYIYQRPSPFGAEGFGAEDIITLLSWIGVIFNTFLVIFVSPLCGDMSLHPSSSSSGILSKL</sequence>
<dbReference type="EMBL" id="LSRX01001084">
    <property type="protein sequence ID" value="OLP83893.1"/>
    <property type="molecule type" value="Genomic_DNA"/>
</dbReference>
<feature type="compositionally biased region" description="Low complexity" evidence="1">
    <location>
        <begin position="534"/>
        <end position="552"/>
    </location>
</feature>
<evidence type="ECO:0000256" key="2">
    <source>
        <dbReference type="SAM" id="Phobius"/>
    </source>
</evidence>
<evidence type="ECO:0000313" key="3">
    <source>
        <dbReference type="EMBL" id="OLP83893.1"/>
    </source>
</evidence>
<name>A0A1Q9CLT8_SYMMI</name>
<protein>
    <submittedName>
        <fullName evidence="3">Uncharacterized protein</fullName>
    </submittedName>
</protein>
<feature type="transmembrane region" description="Helical" evidence="2">
    <location>
        <begin position="2170"/>
        <end position="2192"/>
    </location>
</feature>
<dbReference type="OrthoDB" id="447678at2759"/>
<organism evidence="3 4">
    <name type="scientific">Symbiodinium microadriaticum</name>
    <name type="common">Dinoflagellate</name>
    <name type="synonym">Zooxanthella microadriatica</name>
    <dbReference type="NCBI Taxonomy" id="2951"/>
    <lineage>
        <taxon>Eukaryota</taxon>
        <taxon>Sar</taxon>
        <taxon>Alveolata</taxon>
        <taxon>Dinophyceae</taxon>
        <taxon>Suessiales</taxon>
        <taxon>Symbiodiniaceae</taxon>
        <taxon>Symbiodinium</taxon>
    </lineage>
</organism>
<gene>
    <name evidence="3" type="ORF">AK812_SmicGene35291</name>
</gene>
<keyword evidence="2" id="KW-0472">Membrane</keyword>
<comment type="caution">
    <text evidence="3">The sequence shown here is derived from an EMBL/GenBank/DDBJ whole genome shotgun (WGS) entry which is preliminary data.</text>
</comment>
<reference evidence="3 4" key="1">
    <citation type="submission" date="2016-02" db="EMBL/GenBank/DDBJ databases">
        <title>Genome analysis of coral dinoflagellate symbionts highlights evolutionary adaptations to a symbiotic lifestyle.</title>
        <authorList>
            <person name="Aranda M."/>
            <person name="Li Y."/>
            <person name="Liew Y.J."/>
            <person name="Baumgarten S."/>
            <person name="Simakov O."/>
            <person name="Wilson M."/>
            <person name="Piel J."/>
            <person name="Ashoor H."/>
            <person name="Bougouffa S."/>
            <person name="Bajic V.B."/>
            <person name="Ryu T."/>
            <person name="Ravasi T."/>
            <person name="Bayer T."/>
            <person name="Micklem G."/>
            <person name="Kim H."/>
            <person name="Bhak J."/>
            <person name="Lajeunesse T.C."/>
            <person name="Voolstra C.R."/>
        </authorList>
    </citation>
    <scope>NUCLEOTIDE SEQUENCE [LARGE SCALE GENOMIC DNA]</scope>
    <source>
        <strain evidence="3 4">CCMP2467</strain>
    </source>
</reference>
<keyword evidence="2" id="KW-1133">Transmembrane helix</keyword>
<keyword evidence="2" id="KW-0812">Transmembrane</keyword>
<proteinExistence type="predicted"/>
<keyword evidence="4" id="KW-1185">Reference proteome</keyword>
<feature type="region of interest" description="Disordered" evidence="1">
    <location>
        <begin position="878"/>
        <end position="906"/>
    </location>
</feature>
<accession>A0A1Q9CLT8</accession>
<feature type="region of interest" description="Disordered" evidence="1">
    <location>
        <begin position="1255"/>
        <end position="1282"/>
    </location>
</feature>
<feature type="region of interest" description="Disordered" evidence="1">
    <location>
        <begin position="480"/>
        <end position="570"/>
    </location>
</feature>
<dbReference type="Proteomes" id="UP000186817">
    <property type="component" value="Unassembled WGS sequence"/>
</dbReference>
<evidence type="ECO:0000313" key="4">
    <source>
        <dbReference type="Proteomes" id="UP000186817"/>
    </source>
</evidence>
<feature type="transmembrane region" description="Helical" evidence="2">
    <location>
        <begin position="2069"/>
        <end position="2089"/>
    </location>
</feature>
<evidence type="ECO:0000256" key="1">
    <source>
        <dbReference type="SAM" id="MobiDB-lite"/>
    </source>
</evidence>